<feature type="transmembrane region" description="Helical" evidence="2">
    <location>
        <begin position="147"/>
        <end position="170"/>
    </location>
</feature>
<keyword evidence="4" id="KW-1185">Reference proteome</keyword>
<comment type="caution">
    <text evidence="3">The sequence shown here is derived from an EMBL/GenBank/DDBJ whole genome shotgun (WGS) entry which is preliminary data.</text>
</comment>
<protein>
    <recommendedName>
        <fullName evidence="5">Transmembrane protein</fullName>
    </recommendedName>
</protein>
<proteinExistence type="predicted"/>
<keyword evidence="2" id="KW-0812">Transmembrane</keyword>
<name>A0AA39U0X1_9AGAR</name>
<keyword evidence="2" id="KW-1133">Transmembrane helix</keyword>
<reference evidence="3" key="1">
    <citation type="submission" date="2023-06" db="EMBL/GenBank/DDBJ databases">
        <authorList>
            <consortium name="Lawrence Berkeley National Laboratory"/>
            <person name="Ahrendt S."/>
            <person name="Sahu N."/>
            <person name="Indic B."/>
            <person name="Wong-Bajracharya J."/>
            <person name="Merenyi Z."/>
            <person name="Ke H.-M."/>
            <person name="Monk M."/>
            <person name="Kocsube S."/>
            <person name="Drula E."/>
            <person name="Lipzen A."/>
            <person name="Balint B."/>
            <person name="Henrissat B."/>
            <person name="Andreopoulos B."/>
            <person name="Martin F.M."/>
            <person name="Harder C.B."/>
            <person name="Rigling D."/>
            <person name="Ford K.L."/>
            <person name="Foster G.D."/>
            <person name="Pangilinan J."/>
            <person name="Papanicolaou A."/>
            <person name="Barry K."/>
            <person name="LaButti K."/>
            <person name="Viragh M."/>
            <person name="Koriabine M."/>
            <person name="Yan M."/>
            <person name="Riley R."/>
            <person name="Champramary S."/>
            <person name="Plett K.L."/>
            <person name="Tsai I.J."/>
            <person name="Slot J."/>
            <person name="Sipos G."/>
            <person name="Plett J."/>
            <person name="Nagy L.G."/>
            <person name="Grigoriev I.V."/>
        </authorList>
    </citation>
    <scope>NUCLEOTIDE SEQUENCE</scope>
    <source>
        <strain evidence="3">HWK02</strain>
    </source>
</reference>
<feature type="transmembrane region" description="Helical" evidence="2">
    <location>
        <begin position="464"/>
        <end position="486"/>
    </location>
</feature>
<gene>
    <name evidence="3" type="ORF">EDD18DRAFT_1326541</name>
</gene>
<evidence type="ECO:0000313" key="4">
    <source>
        <dbReference type="Proteomes" id="UP001175228"/>
    </source>
</evidence>
<dbReference type="EMBL" id="JAUEPU010000002">
    <property type="protein sequence ID" value="KAK0505466.1"/>
    <property type="molecule type" value="Genomic_DNA"/>
</dbReference>
<dbReference type="PANTHER" id="PTHR35041">
    <property type="entry name" value="MEDIATOR OF RNA POLYMERASE II TRANSCRIPTION SUBUNIT 1"/>
    <property type="match status" value="1"/>
</dbReference>
<evidence type="ECO:0000256" key="2">
    <source>
        <dbReference type="SAM" id="Phobius"/>
    </source>
</evidence>
<dbReference type="Proteomes" id="UP001175228">
    <property type="component" value="Unassembled WGS sequence"/>
</dbReference>
<feature type="region of interest" description="Disordered" evidence="1">
    <location>
        <begin position="1"/>
        <end position="20"/>
    </location>
</feature>
<organism evidence="3 4">
    <name type="scientific">Armillaria luteobubalina</name>
    <dbReference type="NCBI Taxonomy" id="153913"/>
    <lineage>
        <taxon>Eukaryota</taxon>
        <taxon>Fungi</taxon>
        <taxon>Dikarya</taxon>
        <taxon>Basidiomycota</taxon>
        <taxon>Agaricomycotina</taxon>
        <taxon>Agaricomycetes</taxon>
        <taxon>Agaricomycetidae</taxon>
        <taxon>Agaricales</taxon>
        <taxon>Marasmiineae</taxon>
        <taxon>Physalacriaceae</taxon>
        <taxon>Armillaria</taxon>
    </lineage>
</organism>
<feature type="transmembrane region" description="Helical" evidence="2">
    <location>
        <begin position="97"/>
        <end position="116"/>
    </location>
</feature>
<evidence type="ECO:0000313" key="3">
    <source>
        <dbReference type="EMBL" id="KAK0505466.1"/>
    </source>
</evidence>
<evidence type="ECO:0000256" key="1">
    <source>
        <dbReference type="SAM" id="MobiDB-lite"/>
    </source>
</evidence>
<dbReference type="AlphaFoldDB" id="A0AA39U0X1"/>
<feature type="transmembrane region" description="Helical" evidence="2">
    <location>
        <begin position="58"/>
        <end position="77"/>
    </location>
</feature>
<evidence type="ECO:0008006" key="5">
    <source>
        <dbReference type="Google" id="ProtNLM"/>
    </source>
</evidence>
<sequence>MDDRREEHVDLLPPSGSNNDPFPAVAPWSIAGHSSSSATLVEPLPTAQLIRLGGTPGVIAGLLFGAALTAVLHHIYLFILRGHTVSGQFWIKNSSNVLSTLVQWLCRGSISIWWLLRRRPFTIRQLNHFFGLHDPLRILRLASSKRLWSVIPVIAIAIILQAFELVSILAPNSLEIGTAPPTYTNLTVPTVSFSKTNLSGSQCDDDKPYAAWQKVLGRALLSDKLLAWDAPVGCGTACNYTILYAAPALRCTTLGMDAVDRLVPSTIPYAVVYNATHTGTNMTLAWRMYGDNGQSTATGAHCSLYNTTQKSDVSFVNNNATISPSIISYDYAKYYSASVSNFTGCITLEDGDVSFEDSHNYAYIVTWLYEQLNGTLLRIPRNDSVPAFTWIPGTNFNLISNNLFSLNETAGTFNPNSDDVISALEQILVNATVALIASLRHNTRVDASVAQDQLVWVYDVGRLWIIYSTALAVTAACGAVGLACILKNGEDSDLTFWDIVRATRNSELDVVVEGEKSGDM</sequence>
<dbReference type="PANTHER" id="PTHR35041:SF6">
    <property type="entry name" value="FORMYLMETHIONINE DEFORMYLASE-LIKE PROTEIN-RELATED"/>
    <property type="match status" value="1"/>
</dbReference>
<accession>A0AA39U0X1</accession>
<keyword evidence="2" id="KW-0472">Membrane</keyword>
<feature type="compositionally biased region" description="Basic and acidic residues" evidence="1">
    <location>
        <begin position="1"/>
        <end position="10"/>
    </location>
</feature>